<dbReference type="Pfam" id="PF10747">
    <property type="entry name" value="SirA"/>
    <property type="match status" value="1"/>
</dbReference>
<comment type="caution">
    <text evidence="1">The sequence shown here is derived from an EMBL/GenBank/DDBJ whole genome shotgun (WGS) entry which is preliminary data.</text>
</comment>
<evidence type="ECO:0000313" key="1">
    <source>
        <dbReference type="EMBL" id="KGR81264.1"/>
    </source>
</evidence>
<protein>
    <recommendedName>
        <fullName evidence="3">Sporulation inhibitor of replication protein SirA</fullName>
    </recommendedName>
</protein>
<dbReference type="Proteomes" id="UP000030487">
    <property type="component" value="Unassembled WGS sequence"/>
</dbReference>
<dbReference type="Gene3D" id="3.30.310.250">
    <property type="entry name" value="Sporulation inhibitor of replication protein SirA"/>
    <property type="match status" value="1"/>
</dbReference>
<accession>A0ABR4XUJ3</accession>
<name>A0ABR4XUJ3_9BACI</name>
<sequence length="152" mass="18017">MKKKLSEGGFLVRTYSIYKIKEEHLTFIFGRERKLLEMMQGCEDANEKSLKELAYICESVRFEEIAAMLEHQLDSKYAHLERARNALFLEHPIKGKMAIYLVDRKICVYCEGSRMLDLDLFQMLAKMSERFIAFNKQDNECGWLKPMKYTMH</sequence>
<dbReference type="EMBL" id="JPVR01000080">
    <property type="protein sequence ID" value="KGR81264.1"/>
    <property type="molecule type" value="Genomic_DNA"/>
</dbReference>
<keyword evidence="2" id="KW-1185">Reference proteome</keyword>
<evidence type="ECO:0000313" key="2">
    <source>
        <dbReference type="Proteomes" id="UP000030487"/>
    </source>
</evidence>
<dbReference type="InterPro" id="IPR038449">
    <property type="entry name" value="SirA_sf"/>
</dbReference>
<dbReference type="InterPro" id="IPR019683">
    <property type="entry name" value="SirA"/>
</dbReference>
<proteinExistence type="predicted"/>
<reference evidence="1 2" key="1">
    <citation type="submission" date="2014-02" db="EMBL/GenBank/DDBJ databases">
        <title>Draft genome sequence of Lysinibacillus boronitolerans NBRC 103108.</title>
        <authorList>
            <person name="Zhang F."/>
            <person name="Wang G."/>
            <person name="Zhang L."/>
        </authorList>
    </citation>
    <scope>NUCLEOTIDE SEQUENCE [LARGE SCALE GENOMIC DNA]</scope>
    <source>
        <strain evidence="1 2">NBRC 103108</strain>
    </source>
</reference>
<organism evidence="1 2">
    <name type="scientific">Lysinibacillus boronitolerans JCM 21713 = 10a = NBRC 103108</name>
    <dbReference type="NCBI Taxonomy" id="1294264"/>
    <lineage>
        <taxon>Bacteria</taxon>
        <taxon>Bacillati</taxon>
        <taxon>Bacillota</taxon>
        <taxon>Bacilli</taxon>
        <taxon>Bacillales</taxon>
        <taxon>Bacillaceae</taxon>
        <taxon>Lysinibacillus</taxon>
    </lineage>
</organism>
<evidence type="ECO:0008006" key="3">
    <source>
        <dbReference type="Google" id="ProtNLM"/>
    </source>
</evidence>
<gene>
    <name evidence="1" type="ORF">CD31_20145</name>
</gene>